<dbReference type="VEuPathDB" id="FungiDB:ASPZODRAFT_131688"/>
<dbReference type="PANTHER" id="PTHR43791">
    <property type="entry name" value="PERMEASE-RELATED"/>
    <property type="match status" value="1"/>
</dbReference>
<gene>
    <name evidence="9" type="ORF">ASPZODRAFT_131688</name>
</gene>
<keyword evidence="3" id="KW-0813">Transport</keyword>
<evidence type="ECO:0000259" key="8">
    <source>
        <dbReference type="PROSITE" id="PS50850"/>
    </source>
</evidence>
<feature type="transmembrane region" description="Helical" evidence="7">
    <location>
        <begin position="77"/>
        <end position="95"/>
    </location>
</feature>
<dbReference type="OrthoDB" id="3639251at2759"/>
<evidence type="ECO:0000313" key="10">
    <source>
        <dbReference type="Proteomes" id="UP000184188"/>
    </source>
</evidence>
<sequence length="474" mass="51558">MGATEIEPEAESVSAHSGENEAAEEAAFQRVLRKIDLRLVPILVLLHAVCIVDRSNISVARISGLDDALQLDQGNRVSIVTLVFFVTFIVFDIPSNMAVRRVGPARWMGLIVFAWGIVSLGMGFVHSWTGMAALRVLLGAFEAGLIPGCLYLISAWYPRYEVQKRLALFYLCALTLAACTNILSYGLIQIAAHPTTGGWRWIYIVQGAITAAIGAVIPFVLVDFPDSPRNTFLTAEETALVRRRLEADRGVTENAEAITLARLVEAAVDPKTYLFAFMYMTGAMGTYSFNLFLPVILRNSFDFSEALSFGLLVPPAVMAIFLAMIPAVLADRWHIRGPFVSAQALLAIVGLCMMAFLSSPVSRYVGVFLGEAGVYGLVTGVMAWQANNIHGDARRAIYSAIQIMFGGIGGLFATLVFRQQDAPKYVPGIVAVVACCGTTFALSIVLMLGLRWANRRADRGKSIINGLPGFRYTI</sequence>
<feature type="transmembrane region" description="Helical" evidence="7">
    <location>
        <begin position="364"/>
        <end position="384"/>
    </location>
</feature>
<evidence type="ECO:0000256" key="5">
    <source>
        <dbReference type="ARBA" id="ARBA00022989"/>
    </source>
</evidence>
<feature type="transmembrane region" description="Helical" evidence="7">
    <location>
        <begin position="132"/>
        <end position="154"/>
    </location>
</feature>
<organism evidence="9 10">
    <name type="scientific">Penicilliopsis zonata CBS 506.65</name>
    <dbReference type="NCBI Taxonomy" id="1073090"/>
    <lineage>
        <taxon>Eukaryota</taxon>
        <taxon>Fungi</taxon>
        <taxon>Dikarya</taxon>
        <taxon>Ascomycota</taxon>
        <taxon>Pezizomycotina</taxon>
        <taxon>Eurotiomycetes</taxon>
        <taxon>Eurotiomycetidae</taxon>
        <taxon>Eurotiales</taxon>
        <taxon>Aspergillaceae</taxon>
        <taxon>Penicilliopsis</taxon>
    </lineage>
</organism>
<dbReference type="RefSeq" id="XP_022582551.1">
    <property type="nucleotide sequence ID" value="XM_022722814.1"/>
</dbReference>
<dbReference type="PANTHER" id="PTHR43791:SF3">
    <property type="entry name" value="MAJOR FACILITATOR SUPERFAMILY (MFS) PROFILE DOMAIN-CONTAINING PROTEIN"/>
    <property type="match status" value="1"/>
</dbReference>
<dbReference type="FunFam" id="1.20.1250.20:FF:000018">
    <property type="entry name" value="MFS transporter permease"/>
    <property type="match status" value="1"/>
</dbReference>
<dbReference type="Gene3D" id="1.20.1250.20">
    <property type="entry name" value="MFS general substrate transporter like domains"/>
    <property type="match status" value="2"/>
</dbReference>
<dbReference type="AlphaFoldDB" id="A0A1L9SLS1"/>
<feature type="transmembrane region" description="Helical" evidence="7">
    <location>
        <begin position="272"/>
        <end position="297"/>
    </location>
</feature>
<evidence type="ECO:0000313" key="9">
    <source>
        <dbReference type="EMBL" id="OJJ48041.1"/>
    </source>
</evidence>
<dbReference type="Pfam" id="PF07690">
    <property type="entry name" value="MFS_1"/>
    <property type="match status" value="1"/>
</dbReference>
<dbReference type="Proteomes" id="UP000184188">
    <property type="component" value="Unassembled WGS sequence"/>
</dbReference>
<keyword evidence="6 7" id="KW-0472">Membrane</keyword>
<feature type="transmembrane region" description="Helical" evidence="7">
    <location>
        <begin position="309"/>
        <end position="330"/>
    </location>
</feature>
<dbReference type="GO" id="GO:0022857">
    <property type="term" value="F:transmembrane transporter activity"/>
    <property type="evidence" value="ECO:0007669"/>
    <property type="project" value="InterPro"/>
</dbReference>
<keyword evidence="5 7" id="KW-1133">Transmembrane helix</keyword>
<dbReference type="GeneID" id="34609279"/>
<dbReference type="SUPFAM" id="SSF103473">
    <property type="entry name" value="MFS general substrate transporter"/>
    <property type="match status" value="1"/>
</dbReference>
<evidence type="ECO:0000256" key="6">
    <source>
        <dbReference type="ARBA" id="ARBA00023136"/>
    </source>
</evidence>
<evidence type="ECO:0000256" key="7">
    <source>
        <dbReference type="SAM" id="Phobius"/>
    </source>
</evidence>
<evidence type="ECO:0000256" key="2">
    <source>
        <dbReference type="ARBA" id="ARBA00008335"/>
    </source>
</evidence>
<dbReference type="InterPro" id="IPR036259">
    <property type="entry name" value="MFS_trans_sf"/>
</dbReference>
<comment type="similarity">
    <text evidence="2">Belongs to the major facilitator superfamily.</text>
</comment>
<dbReference type="InterPro" id="IPR020846">
    <property type="entry name" value="MFS_dom"/>
</dbReference>
<evidence type="ECO:0000256" key="3">
    <source>
        <dbReference type="ARBA" id="ARBA00022448"/>
    </source>
</evidence>
<dbReference type="EMBL" id="KV878340">
    <property type="protein sequence ID" value="OJJ48041.1"/>
    <property type="molecule type" value="Genomic_DNA"/>
</dbReference>
<accession>A0A1L9SLS1</accession>
<feature type="domain" description="Major facilitator superfamily (MFS) profile" evidence="8">
    <location>
        <begin position="39"/>
        <end position="455"/>
    </location>
</feature>
<feature type="transmembrane region" description="Helical" evidence="7">
    <location>
        <begin position="337"/>
        <end position="358"/>
    </location>
</feature>
<feature type="transmembrane region" description="Helical" evidence="7">
    <location>
        <begin position="166"/>
        <end position="188"/>
    </location>
</feature>
<protein>
    <recommendedName>
        <fullName evidence="8">Major facilitator superfamily (MFS) profile domain-containing protein</fullName>
    </recommendedName>
</protein>
<feature type="transmembrane region" description="Helical" evidence="7">
    <location>
        <begin position="429"/>
        <end position="453"/>
    </location>
</feature>
<name>A0A1L9SLS1_9EURO</name>
<feature type="transmembrane region" description="Helical" evidence="7">
    <location>
        <begin position="200"/>
        <end position="222"/>
    </location>
</feature>
<dbReference type="STRING" id="1073090.A0A1L9SLS1"/>
<dbReference type="PROSITE" id="PS50850">
    <property type="entry name" value="MFS"/>
    <property type="match status" value="1"/>
</dbReference>
<keyword evidence="4 7" id="KW-0812">Transmembrane</keyword>
<dbReference type="InterPro" id="IPR011701">
    <property type="entry name" value="MFS"/>
</dbReference>
<dbReference type="FunFam" id="1.20.1250.20:FF:000013">
    <property type="entry name" value="MFS general substrate transporter"/>
    <property type="match status" value="1"/>
</dbReference>
<evidence type="ECO:0000256" key="4">
    <source>
        <dbReference type="ARBA" id="ARBA00022692"/>
    </source>
</evidence>
<proteinExistence type="inferred from homology"/>
<dbReference type="GO" id="GO:0016020">
    <property type="term" value="C:membrane"/>
    <property type="evidence" value="ECO:0007669"/>
    <property type="project" value="UniProtKB-SubCell"/>
</dbReference>
<keyword evidence="10" id="KW-1185">Reference proteome</keyword>
<feature type="transmembrane region" description="Helical" evidence="7">
    <location>
        <begin position="396"/>
        <end position="417"/>
    </location>
</feature>
<reference evidence="10" key="1">
    <citation type="journal article" date="2017" name="Genome Biol.">
        <title>Comparative genomics reveals high biological diversity and specific adaptations in the industrially and medically important fungal genus Aspergillus.</title>
        <authorList>
            <person name="de Vries R.P."/>
            <person name="Riley R."/>
            <person name="Wiebenga A."/>
            <person name="Aguilar-Osorio G."/>
            <person name="Amillis S."/>
            <person name="Uchima C.A."/>
            <person name="Anderluh G."/>
            <person name="Asadollahi M."/>
            <person name="Askin M."/>
            <person name="Barry K."/>
            <person name="Battaglia E."/>
            <person name="Bayram O."/>
            <person name="Benocci T."/>
            <person name="Braus-Stromeyer S.A."/>
            <person name="Caldana C."/>
            <person name="Canovas D."/>
            <person name="Cerqueira G.C."/>
            <person name="Chen F."/>
            <person name="Chen W."/>
            <person name="Choi C."/>
            <person name="Clum A."/>
            <person name="Dos Santos R.A."/>
            <person name="Damasio A.R."/>
            <person name="Diallinas G."/>
            <person name="Emri T."/>
            <person name="Fekete E."/>
            <person name="Flipphi M."/>
            <person name="Freyberg S."/>
            <person name="Gallo A."/>
            <person name="Gournas C."/>
            <person name="Habgood R."/>
            <person name="Hainaut M."/>
            <person name="Harispe M.L."/>
            <person name="Henrissat B."/>
            <person name="Hilden K.S."/>
            <person name="Hope R."/>
            <person name="Hossain A."/>
            <person name="Karabika E."/>
            <person name="Karaffa L."/>
            <person name="Karanyi Z."/>
            <person name="Krasevec N."/>
            <person name="Kuo A."/>
            <person name="Kusch H."/>
            <person name="LaButti K."/>
            <person name="Lagendijk E.L."/>
            <person name="Lapidus A."/>
            <person name="Levasseur A."/>
            <person name="Lindquist E."/>
            <person name="Lipzen A."/>
            <person name="Logrieco A.F."/>
            <person name="MacCabe A."/>
            <person name="Maekelae M.R."/>
            <person name="Malavazi I."/>
            <person name="Melin P."/>
            <person name="Meyer V."/>
            <person name="Mielnichuk N."/>
            <person name="Miskei M."/>
            <person name="Molnar A.P."/>
            <person name="Mule G."/>
            <person name="Ngan C.Y."/>
            <person name="Orejas M."/>
            <person name="Orosz E."/>
            <person name="Ouedraogo J.P."/>
            <person name="Overkamp K.M."/>
            <person name="Park H.-S."/>
            <person name="Perrone G."/>
            <person name="Piumi F."/>
            <person name="Punt P.J."/>
            <person name="Ram A.F."/>
            <person name="Ramon A."/>
            <person name="Rauscher S."/>
            <person name="Record E."/>
            <person name="Riano-Pachon D.M."/>
            <person name="Robert V."/>
            <person name="Roehrig J."/>
            <person name="Ruller R."/>
            <person name="Salamov A."/>
            <person name="Salih N.S."/>
            <person name="Samson R.A."/>
            <person name="Sandor E."/>
            <person name="Sanguinetti M."/>
            <person name="Schuetze T."/>
            <person name="Sepcic K."/>
            <person name="Shelest E."/>
            <person name="Sherlock G."/>
            <person name="Sophianopoulou V."/>
            <person name="Squina F.M."/>
            <person name="Sun H."/>
            <person name="Susca A."/>
            <person name="Todd R.B."/>
            <person name="Tsang A."/>
            <person name="Unkles S.E."/>
            <person name="van de Wiele N."/>
            <person name="van Rossen-Uffink D."/>
            <person name="Oliveira J.V."/>
            <person name="Vesth T.C."/>
            <person name="Visser J."/>
            <person name="Yu J.-H."/>
            <person name="Zhou M."/>
            <person name="Andersen M.R."/>
            <person name="Archer D.B."/>
            <person name="Baker S.E."/>
            <person name="Benoit I."/>
            <person name="Brakhage A.A."/>
            <person name="Braus G.H."/>
            <person name="Fischer R."/>
            <person name="Frisvad J.C."/>
            <person name="Goldman G.H."/>
            <person name="Houbraken J."/>
            <person name="Oakley B."/>
            <person name="Pocsi I."/>
            <person name="Scazzocchio C."/>
            <person name="Seiboth B."/>
            <person name="vanKuyk P.A."/>
            <person name="Wortman J."/>
            <person name="Dyer P.S."/>
            <person name="Grigoriev I.V."/>
        </authorList>
    </citation>
    <scope>NUCLEOTIDE SEQUENCE [LARGE SCALE GENOMIC DNA]</scope>
    <source>
        <strain evidence="10">CBS 506.65</strain>
    </source>
</reference>
<feature type="transmembrane region" description="Helical" evidence="7">
    <location>
        <begin position="107"/>
        <end position="126"/>
    </location>
</feature>
<evidence type="ECO:0000256" key="1">
    <source>
        <dbReference type="ARBA" id="ARBA00004141"/>
    </source>
</evidence>
<comment type="subcellular location">
    <subcellularLocation>
        <location evidence="1">Membrane</location>
        <topology evidence="1">Multi-pass membrane protein</topology>
    </subcellularLocation>
</comment>